<dbReference type="SMART" id="SM00451">
    <property type="entry name" value="ZnF_U1"/>
    <property type="match status" value="1"/>
</dbReference>
<dbReference type="GO" id="GO:0000398">
    <property type="term" value="P:mRNA splicing, via spliceosome"/>
    <property type="evidence" value="ECO:0007669"/>
    <property type="project" value="InterPro"/>
</dbReference>
<dbReference type="InterPro" id="IPR036236">
    <property type="entry name" value="Znf_C2H2_sf"/>
</dbReference>
<dbReference type="PANTHER" id="PTHR13173">
    <property type="entry name" value="WW DOMAIN BINDING PROTEIN 4"/>
    <property type="match status" value="1"/>
</dbReference>
<gene>
    <name evidence="6" type="ORF">K444DRAFT_625976</name>
</gene>
<dbReference type="OrthoDB" id="191651at2759"/>
<dbReference type="GO" id="GO:0071011">
    <property type="term" value="C:precatalytic spliceosome"/>
    <property type="evidence" value="ECO:0007669"/>
    <property type="project" value="TreeGrafter"/>
</dbReference>
<feature type="compositionally biased region" description="Basic and acidic residues" evidence="4">
    <location>
        <begin position="210"/>
        <end position="226"/>
    </location>
</feature>
<reference evidence="6 7" key="1">
    <citation type="submission" date="2016-04" db="EMBL/GenBank/DDBJ databases">
        <title>A degradative enzymes factory behind the ericoid mycorrhizal symbiosis.</title>
        <authorList>
            <consortium name="DOE Joint Genome Institute"/>
            <person name="Martino E."/>
            <person name="Morin E."/>
            <person name="Grelet G."/>
            <person name="Kuo A."/>
            <person name="Kohler A."/>
            <person name="Daghino S."/>
            <person name="Barry K."/>
            <person name="Choi C."/>
            <person name="Cichocki N."/>
            <person name="Clum A."/>
            <person name="Copeland A."/>
            <person name="Hainaut M."/>
            <person name="Haridas S."/>
            <person name="Labutti K."/>
            <person name="Lindquist E."/>
            <person name="Lipzen A."/>
            <person name="Khouja H.-R."/>
            <person name="Murat C."/>
            <person name="Ohm R."/>
            <person name="Olson A."/>
            <person name="Spatafora J."/>
            <person name="Veneault-Fourrey C."/>
            <person name="Henrissat B."/>
            <person name="Grigoriev I."/>
            <person name="Martin F."/>
            <person name="Perotto S."/>
        </authorList>
    </citation>
    <scope>NUCLEOTIDE SEQUENCE [LARGE SCALE GENOMIC DNA]</scope>
    <source>
        <strain evidence="6 7">E</strain>
    </source>
</reference>
<evidence type="ECO:0000313" key="6">
    <source>
        <dbReference type="EMBL" id="PMD64370.1"/>
    </source>
</evidence>
<evidence type="ECO:0000256" key="4">
    <source>
        <dbReference type="SAM" id="MobiDB-lite"/>
    </source>
</evidence>
<feature type="region of interest" description="Disordered" evidence="4">
    <location>
        <begin position="208"/>
        <end position="278"/>
    </location>
</feature>
<keyword evidence="7" id="KW-1185">Reference proteome</keyword>
<dbReference type="STRING" id="1095630.A0A2J6TMX0"/>
<dbReference type="SUPFAM" id="SSF57667">
    <property type="entry name" value="beta-beta-alpha zinc fingers"/>
    <property type="match status" value="1"/>
</dbReference>
<keyword evidence="2" id="KW-0863">Zinc-finger</keyword>
<organism evidence="6 7">
    <name type="scientific">Hyaloscypha bicolor E</name>
    <dbReference type="NCBI Taxonomy" id="1095630"/>
    <lineage>
        <taxon>Eukaryota</taxon>
        <taxon>Fungi</taxon>
        <taxon>Dikarya</taxon>
        <taxon>Ascomycota</taxon>
        <taxon>Pezizomycotina</taxon>
        <taxon>Leotiomycetes</taxon>
        <taxon>Helotiales</taxon>
        <taxon>Hyaloscyphaceae</taxon>
        <taxon>Hyaloscypha</taxon>
        <taxon>Hyaloscypha bicolor</taxon>
    </lineage>
</organism>
<dbReference type="InterPro" id="IPR013085">
    <property type="entry name" value="U1-CZ_Znf_C2H2"/>
</dbReference>
<evidence type="ECO:0000313" key="7">
    <source>
        <dbReference type="Proteomes" id="UP000235371"/>
    </source>
</evidence>
<proteinExistence type="predicted"/>
<sequence length="291" mass="32520">MSEYWKSTPKYWCKHCKTYIRDTKLEKTNHEATPKHQGNLKRFLRDLHRGHEKDEKDKERAKSEVARLNGLVAGGGLGAASSSSSSGLGRGPTPSIPKPQLTPAQRKQQLTQLAEMGISIPDEFRPDMAMAGEWQVTSERIIDSEDSEKKPEALALGVRKRVLDEDELEAAEAKKRRWGSTYKSHPTEEDNEYLDALLGNVTRKGKLHAMKTEAQEEVKERIKGEPEVDDQSAISQGLEEPKSAGIKREPSDGDVPPIIPPLDSGLKPEGEERAIPGVVFKKRKAKNIRQK</sequence>
<dbReference type="EMBL" id="KZ613765">
    <property type="protein sequence ID" value="PMD64370.1"/>
    <property type="molecule type" value="Genomic_DNA"/>
</dbReference>
<dbReference type="InterPro" id="IPR003604">
    <property type="entry name" value="Matrin/U1-like-C_Znf_C2H2"/>
</dbReference>
<dbReference type="InParanoid" id="A0A2J6TMX0"/>
<dbReference type="Pfam" id="PF06220">
    <property type="entry name" value="zf-U1"/>
    <property type="match status" value="1"/>
</dbReference>
<evidence type="ECO:0000259" key="5">
    <source>
        <dbReference type="SMART" id="SM00451"/>
    </source>
</evidence>
<name>A0A2J6TMX0_9HELO</name>
<dbReference type="GeneID" id="36590666"/>
<dbReference type="InterPro" id="IPR040023">
    <property type="entry name" value="WBP4"/>
</dbReference>
<feature type="region of interest" description="Disordered" evidence="4">
    <location>
        <begin position="72"/>
        <end position="108"/>
    </location>
</feature>
<feature type="compositionally biased region" description="Basic and acidic residues" evidence="4">
    <location>
        <begin position="239"/>
        <end position="251"/>
    </location>
</feature>
<dbReference type="Proteomes" id="UP000235371">
    <property type="component" value="Unassembled WGS sequence"/>
</dbReference>
<protein>
    <recommendedName>
        <fullName evidence="5">U1-type domain-containing protein</fullName>
    </recommendedName>
</protein>
<accession>A0A2J6TMX0</accession>
<keyword evidence="3" id="KW-0862">Zinc</keyword>
<dbReference type="Gene3D" id="3.30.160.60">
    <property type="entry name" value="Classic Zinc Finger"/>
    <property type="match status" value="1"/>
</dbReference>
<dbReference type="AlphaFoldDB" id="A0A2J6TMX0"/>
<dbReference type="GO" id="GO:0008270">
    <property type="term" value="F:zinc ion binding"/>
    <property type="evidence" value="ECO:0007669"/>
    <property type="project" value="UniProtKB-KW"/>
</dbReference>
<dbReference type="GO" id="GO:0003723">
    <property type="term" value="F:RNA binding"/>
    <property type="evidence" value="ECO:0007669"/>
    <property type="project" value="TreeGrafter"/>
</dbReference>
<keyword evidence="1" id="KW-0479">Metal-binding</keyword>
<dbReference type="RefSeq" id="XP_024741274.1">
    <property type="nucleotide sequence ID" value="XM_024882589.1"/>
</dbReference>
<evidence type="ECO:0000256" key="1">
    <source>
        <dbReference type="ARBA" id="ARBA00022723"/>
    </source>
</evidence>
<dbReference type="PANTHER" id="PTHR13173:SF10">
    <property type="entry name" value="WW DOMAIN-BINDING PROTEIN 4"/>
    <property type="match status" value="1"/>
</dbReference>
<evidence type="ECO:0000256" key="3">
    <source>
        <dbReference type="ARBA" id="ARBA00022833"/>
    </source>
</evidence>
<feature type="domain" description="U1-type" evidence="5">
    <location>
        <begin position="8"/>
        <end position="43"/>
    </location>
</feature>
<evidence type="ECO:0000256" key="2">
    <source>
        <dbReference type="ARBA" id="ARBA00022771"/>
    </source>
</evidence>